<dbReference type="RefSeq" id="WP_012506492.1">
    <property type="nucleotide sequence ID" value="NC_011059.1"/>
</dbReference>
<dbReference type="AlphaFoldDB" id="B4S4R3"/>
<dbReference type="Gene3D" id="1.10.150.320">
    <property type="entry name" value="Photosystem II 12 kDa extrinsic protein"/>
    <property type="match status" value="1"/>
</dbReference>
<evidence type="ECO:0000256" key="2">
    <source>
        <dbReference type="SAM" id="Phobius"/>
    </source>
</evidence>
<feature type="compositionally biased region" description="Polar residues" evidence="1">
    <location>
        <begin position="80"/>
        <end position="96"/>
    </location>
</feature>
<proteinExistence type="predicted"/>
<dbReference type="HOGENOM" id="CLU_1560217_0_0_10"/>
<keyword evidence="2" id="KW-0812">Transmembrane</keyword>
<sequence length="162" mass="17693">MNRLEKLAVQLGMTTTEIMVTGFLLSGLVLGITVNLLTSSVNISRFTENDPKTLFSDTEIDSLLHEAAAMEAGGIAPTPEKQTPSQQNGPLSKTTSGSKVRFIDAGIDELTSIPGISKVLAGRLITFRKSRNGNIERFQDFLEVKGIGRKRLEILQQHLILQ</sequence>
<dbReference type="SUPFAM" id="SSF47781">
    <property type="entry name" value="RuvA domain 2-like"/>
    <property type="match status" value="1"/>
</dbReference>
<dbReference type="eggNOG" id="COG1555">
    <property type="taxonomic scope" value="Bacteria"/>
</dbReference>
<evidence type="ECO:0000313" key="3">
    <source>
        <dbReference type="EMBL" id="ACF46959.1"/>
    </source>
</evidence>
<evidence type="ECO:0000256" key="1">
    <source>
        <dbReference type="SAM" id="MobiDB-lite"/>
    </source>
</evidence>
<dbReference type="EMBL" id="CP001108">
    <property type="protein sequence ID" value="ACF46959.1"/>
    <property type="molecule type" value="Genomic_DNA"/>
</dbReference>
<keyword evidence="2" id="KW-0472">Membrane</keyword>
<gene>
    <name evidence="3" type="ordered locus">Paes_1947</name>
</gene>
<dbReference type="KEGG" id="paa:Paes_1947"/>
<keyword evidence="4" id="KW-1185">Reference proteome</keyword>
<organism evidence="3 4">
    <name type="scientific">Prosthecochloris aestuarii (strain DSM 271 / SK 413)</name>
    <dbReference type="NCBI Taxonomy" id="290512"/>
    <lineage>
        <taxon>Bacteria</taxon>
        <taxon>Pseudomonadati</taxon>
        <taxon>Chlorobiota</taxon>
        <taxon>Chlorobiia</taxon>
        <taxon>Chlorobiales</taxon>
        <taxon>Chlorobiaceae</taxon>
        <taxon>Prosthecochloris</taxon>
    </lineage>
</organism>
<keyword evidence="2" id="KW-1133">Transmembrane helix</keyword>
<dbReference type="Proteomes" id="UP000002725">
    <property type="component" value="Chromosome"/>
</dbReference>
<protein>
    <submittedName>
        <fullName evidence="3">ComEA-related protein</fullName>
    </submittedName>
</protein>
<accession>B4S4R3</accession>
<feature type="transmembrane region" description="Helical" evidence="2">
    <location>
        <begin position="20"/>
        <end position="38"/>
    </location>
</feature>
<name>B4S4R3_PROA2</name>
<evidence type="ECO:0000313" key="4">
    <source>
        <dbReference type="Proteomes" id="UP000002725"/>
    </source>
</evidence>
<dbReference type="InterPro" id="IPR010994">
    <property type="entry name" value="RuvA_2-like"/>
</dbReference>
<dbReference type="STRING" id="290512.Paes_1947"/>
<reference evidence="3" key="1">
    <citation type="submission" date="2008-06" db="EMBL/GenBank/DDBJ databases">
        <title>Complete sequence of chromosome of Prosthecochloris aestuarii DSM 271.</title>
        <authorList>
            <consortium name="US DOE Joint Genome Institute"/>
            <person name="Lucas S."/>
            <person name="Copeland A."/>
            <person name="Lapidus A."/>
            <person name="Glavina del Rio T."/>
            <person name="Dalin E."/>
            <person name="Tice H."/>
            <person name="Bruce D."/>
            <person name="Goodwin L."/>
            <person name="Pitluck S."/>
            <person name="Schmutz J."/>
            <person name="Larimer F."/>
            <person name="Land M."/>
            <person name="Hauser L."/>
            <person name="Kyrpides N."/>
            <person name="Anderson I."/>
            <person name="Liu Z."/>
            <person name="Li T."/>
            <person name="Zhao F."/>
            <person name="Overmann J."/>
            <person name="Bryant D.A."/>
            <person name="Richardson P."/>
        </authorList>
    </citation>
    <scope>NUCLEOTIDE SEQUENCE [LARGE SCALE GENOMIC DNA]</scope>
    <source>
        <strain evidence="3">DSM 271</strain>
    </source>
</reference>
<dbReference type="Pfam" id="PF12836">
    <property type="entry name" value="HHH_3"/>
    <property type="match status" value="1"/>
</dbReference>
<feature type="region of interest" description="Disordered" evidence="1">
    <location>
        <begin position="75"/>
        <end position="96"/>
    </location>
</feature>